<dbReference type="AlphaFoldDB" id="A0A9Q4EZ96"/>
<evidence type="ECO:0000313" key="2">
    <source>
        <dbReference type="Proteomes" id="UP001079535"/>
    </source>
</evidence>
<name>A0A9Q4EZ96_MEDGN</name>
<organism evidence="1 2">
    <name type="scientific">Mediterraneibacter gnavus</name>
    <name type="common">Ruminococcus gnavus</name>
    <dbReference type="NCBI Taxonomy" id="33038"/>
    <lineage>
        <taxon>Bacteria</taxon>
        <taxon>Bacillati</taxon>
        <taxon>Bacillota</taxon>
        <taxon>Clostridia</taxon>
        <taxon>Lachnospirales</taxon>
        <taxon>Lachnospiraceae</taxon>
        <taxon>Mediterraneibacter</taxon>
    </lineage>
</organism>
<accession>A0A9Q4EZ96</accession>
<reference evidence="1" key="1">
    <citation type="submission" date="2022-11" db="EMBL/GenBank/DDBJ databases">
        <title>Temperate bacteriophages infecting mucin-degrading bacterium Ruminococcus gnavus from the human gut.</title>
        <authorList>
            <person name="Buttimer C."/>
        </authorList>
    </citation>
    <scope>NUCLEOTIDE SEQUENCE</scope>
    <source>
        <strain evidence="1">CCUG 49994</strain>
    </source>
</reference>
<dbReference type="Proteomes" id="UP001079535">
    <property type="component" value="Unassembled WGS sequence"/>
</dbReference>
<sequence length="126" mass="15025">MSDMKPVEEYKILDEPSLEKIRTLSVYYSKRSQLSKAKEELRELLEELEEAPNPFDFEDLVFLTDNTWSEVADVFIMLMQLIMQHESAEKVSEEINYKLNRQFNRISKENIPEWKEKMLNTFLGGR</sequence>
<comment type="caution">
    <text evidence="1">The sequence shown here is derived from an EMBL/GenBank/DDBJ whole genome shotgun (WGS) entry which is preliminary data.</text>
</comment>
<protein>
    <recommendedName>
        <fullName evidence="3">Nucleotide pyrophosphohydrolase</fullName>
    </recommendedName>
</protein>
<dbReference type="RefSeq" id="WP_268803285.1">
    <property type="nucleotide sequence ID" value="NZ_JAPRAY010000002.1"/>
</dbReference>
<dbReference type="EMBL" id="JAPRAY010000002">
    <property type="protein sequence ID" value="MCZ0666267.1"/>
    <property type="molecule type" value="Genomic_DNA"/>
</dbReference>
<gene>
    <name evidence="1" type="ORF">OZZ17_01755</name>
</gene>
<proteinExistence type="predicted"/>
<evidence type="ECO:0008006" key="3">
    <source>
        <dbReference type="Google" id="ProtNLM"/>
    </source>
</evidence>
<evidence type="ECO:0000313" key="1">
    <source>
        <dbReference type="EMBL" id="MCZ0666267.1"/>
    </source>
</evidence>